<protein>
    <submittedName>
        <fullName evidence="3">VWA domain-containing protein</fullName>
    </submittedName>
</protein>
<dbReference type="PANTHER" id="PTHR10166">
    <property type="entry name" value="VOLTAGE-DEPENDENT CALCIUM CHANNEL SUBUNIT ALPHA-2/DELTA-RELATED"/>
    <property type="match status" value="1"/>
</dbReference>
<dbReference type="InterPro" id="IPR002035">
    <property type="entry name" value="VWF_A"/>
</dbReference>
<dbReference type="Pfam" id="PF12034">
    <property type="entry name" value="YfbK_C"/>
    <property type="match status" value="1"/>
</dbReference>
<evidence type="ECO:0000259" key="2">
    <source>
        <dbReference type="PROSITE" id="PS50234"/>
    </source>
</evidence>
<keyword evidence="4" id="KW-1185">Reference proteome</keyword>
<dbReference type="PANTHER" id="PTHR10166:SF37">
    <property type="entry name" value="STOLID, ISOFORM H"/>
    <property type="match status" value="1"/>
</dbReference>
<dbReference type="Pfam" id="PF12450">
    <property type="entry name" value="vWF_A"/>
    <property type="match status" value="1"/>
</dbReference>
<sequence length="521" mass="56566">MNRSVASYEVAPSAAPAPQAAAAKDLSQGAYGSLRARPQANRPPLPRQNTERYAHHEPNPVHAVAEQPVSTFSIDVDTGSYANVRRFLSQTRRLPPADAVRIEEIINYFDYGYAAPTDGKPFAVHTETVDSPFRSGAKIIRIGIQAKEMSQAALPSANLVFLVDVSGSMYSRDKLPMVKYTLCTLAHQTRAQDRITLVTYADGNKVVLPPTPGNQRQKILAALDSLRAGGSTAGENAIQQAYQAAQRAYIRGGINRILLATDGDFNVGITDFNTLRSMVAEKRKSGISLTTLGFGSGNYNDRLMEQLADAGDGNHSYIDSPEEAQKVLHRQLSSTLATVAQDVKIQVEFNPATVKEYRLIGYENRLLAREDFNNDQVDAGDIGAGHNVTALYEVIPAGQTGWLPESRYQAAPARAANDKAGSEYAFINLRYKLPGQSSSILISRPVAAVSKPLAQSSNATRQALAAASFGELLRGGKYSGSFGWPQTLELARSAQSPDRHGLRRQFVHLIEQAQQLSSKPQ</sequence>
<feature type="domain" description="VWFA" evidence="2">
    <location>
        <begin position="158"/>
        <end position="336"/>
    </location>
</feature>
<proteinExistence type="predicted"/>
<dbReference type="InterPro" id="IPR021908">
    <property type="entry name" value="YfbK_C"/>
</dbReference>
<gene>
    <name evidence="3" type="ORF">H9Q10_07725</name>
</gene>
<dbReference type="EMBL" id="JACSGR010000005">
    <property type="protein sequence ID" value="MBH5329553.1"/>
    <property type="molecule type" value="Genomic_DNA"/>
</dbReference>
<organism evidence="3 4">
    <name type="scientific">Eikenella glucosivorans</name>
    <dbReference type="NCBI Taxonomy" id="2766967"/>
    <lineage>
        <taxon>Bacteria</taxon>
        <taxon>Pseudomonadati</taxon>
        <taxon>Pseudomonadota</taxon>
        <taxon>Betaproteobacteria</taxon>
        <taxon>Neisseriales</taxon>
        <taxon>Neisseriaceae</taxon>
        <taxon>Eikenella</taxon>
    </lineage>
</organism>
<dbReference type="InterPro" id="IPR036465">
    <property type="entry name" value="vWFA_dom_sf"/>
</dbReference>
<dbReference type="Proteomes" id="UP000768471">
    <property type="component" value="Unassembled WGS sequence"/>
</dbReference>
<evidence type="ECO:0000313" key="4">
    <source>
        <dbReference type="Proteomes" id="UP000768471"/>
    </source>
</evidence>
<dbReference type="SMART" id="SM00327">
    <property type="entry name" value="VWA"/>
    <property type="match status" value="1"/>
</dbReference>
<evidence type="ECO:0000256" key="1">
    <source>
        <dbReference type="SAM" id="MobiDB-lite"/>
    </source>
</evidence>
<dbReference type="CDD" id="cd01465">
    <property type="entry name" value="vWA_subgroup"/>
    <property type="match status" value="1"/>
</dbReference>
<evidence type="ECO:0000313" key="3">
    <source>
        <dbReference type="EMBL" id="MBH5329553.1"/>
    </source>
</evidence>
<comment type="caution">
    <text evidence="3">The sequence shown here is derived from an EMBL/GenBank/DDBJ whole genome shotgun (WGS) entry which is preliminary data.</text>
</comment>
<dbReference type="InterPro" id="IPR051173">
    <property type="entry name" value="Ca_channel_alpha-2/delta"/>
</dbReference>
<dbReference type="SUPFAM" id="SSF53300">
    <property type="entry name" value="vWA-like"/>
    <property type="match status" value="1"/>
</dbReference>
<reference evidence="3 4" key="1">
    <citation type="submission" date="2020-09" db="EMBL/GenBank/DDBJ databases">
        <title>Eikenella S3660 sp. nov., isolated from a throat swab.</title>
        <authorList>
            <person name="Buhl M."/>
        </authorList>
    </citation>
    <scope>NUCLEOTIDE SEQUENCE [LARGE SCALE GENOMIC DNA]</scope>
    <source>
        <strain evidence="3 4">S3360</strain>
    </source>
</reference>
<dbReference type="Pfam" id="PF00092">
    <property type="entry name" value="VWA"/>
    <property type="match status" value="1"/>
</dbReference>
<feature type="compositionally biased region" description="Low complexity" evidence="1">
    <location>
        <begin position="11"/>
        <end position="23"/>
    </location>
</feature>
<accession>A0ABS0NB89</accession>
<feature type="region of interest" description="Disordered" evidence="1">
    <location>
        <begin position="1"/>
        <end position="26"/>
    </location>
</feature>
<dbReference type="InterPro" id="IPR022156">
    <property type="entry name" value="Uncharacterised_YfbK_N"/>
</dbReference>
<dbReference type="PROSITE" id="PS50234">
    <property type="entry name" value="VWFA"/>
    <property type="match status" value="1"/>
</dbReference>
<name>A0ABS0NB89_9NEIS</name>
<dbReference type="Gene3D" id="3.40.50.410">
    <property type="entry name" value="von Willebrand factor, type A domain"/>
    <property type="match status" value="1"/>
</dbReference>